<sequence>MYISTTSIGGIINGTSFAYAAAVSPPLGVWLSRPIVSLAYQITSAYSVSTILLGRSS</sequence>
<reference evidence="1 2" key="1">
    <citation type="journal article" date="2012" name="PLoS Pathog.">
        <title>Diverse lifestyles and strategies of plant pathogenesis encoded in the genomes of eighteen Dothideomycetes fungi.</title>
        <authorList>
            <person name="Ohm R.A."/>
            <person name="Feau N."/>
            <person name="Henrissat B."/>
            <person name="Schoch C.L."/>
            <person name="Horwitz B.A."/>
            <person name="Barry K.W."/>
            <person name="Condon B.J."/>
            <person name="Copeland A.C."/>
            <person name="Dhillon B."/>
            <person name="Glaser F."/>
            <person name="Hesse C.N."/>
            <person name="Kosti I."/>
            <person name="LaButti K."/>
            <person name="Lindquist E.A."/>
            <person name="Lucas S."/>
            <person name="Salamov A.A."/>
            <person name="Bradshaw R.E."/>
            <person name="Ciuffetti L."/>
            <person name="Hamelin R.C."/>
            <person name="Kema G.H.J."/>
            <person name="Lawrence C."/>
            <person name="Scott J.A."/>
            <person name="Spatafora J.W."/>
            <person name="Turgeon B.G."/>
            <person name="de Wit P.J.G.M."/>
            <person name="Zhong S."/>
            <person name="Goodwin S.B."/>
            <person name="Grigoriev I.V."/>
        </authorList>
    </citation>
    <scope>NUCLEOTIDE SEQUENCE [LARGE SCALE GENOMIC DNA]</scope>
    <source>
        <strain evidence="2">C4 / ATCC 48331 / race T</strain>
    </source>
</reference>
<keyword evidence="2" id="KW-1185">Reference proteome</keyword>
<dbReference type="HOGENOM" id="CLU_2996379_0_0_1"/>
<name>N4WVR7_COCH4</name>
<proteinExistence type="predicted"/>
<dbReference type="Proteomes" id="UP000012338">
    <property type="component" value="Unassembled WGS sequence"/>
</dbReference>
<gene>
    <name evidence="1" type="ORF">COCC4DRAFT_46036</name>
</gene>
<evidence type="ECO:0000313" key="1">
    <source>
        <dbReference type="EMBL" id="ENH98485.1"/>
    </source>
</evidence>
<organism evidence="1 2">
    <name type="scientific">Cochliobolus heterostrophus (strain C4 / ATCC 48331 / race T)</name>
    <name type="common">Southern corn leaf blight fungus</name>
    <name type="synonym">Bipolaris maydis</name>
    <dbReference type="NCBI Taxonomy" id="665024"/>
    <lineage>
        <taxon>Eukaryota</taxon>
        <taxon>Fungi</taxon>
        <taxon>Dikarya</taxon>
        <taxon>Ascomycota</taxon>
        <taxon>Pezizomycotina</taxon>
        <taxon>Dothideomycetes</taxon>
        <taxon>Pleosporomycetidae</taxon>
        <taxon>Pleosporales</taxon>
        <taxon>Pleosporineae</taxon>
        <taxon>Pleosporaceae</taxon>
        <taxon>Bipolaris</taxon>
    </lineage>
</organism>
<reference evidence="2" key="2">
    <citation type="journal article" date="2013" name="PLoS Genet.">
        <title>Comparative genome structure, secondary metabolite, and effector coding capacity across Cochliobolus pathogens.</title>
        <authorList>
            <person name="Condon B.J."/>
            <person name="Leng Y."/>
            <person name="Wu D."/>
            <person name="Bushley K.E."/>
            <person name="Ohm R.A."/>
            <person name="Otillar R."/>
            <person name="Martin J."/>
            <person name="Schackwitz W."/>
            <person name="Grimwood J."/>
            <person name="MohdZainudin N."/>
            <person name="Xue C."/>
            <person name="Wang R."/>
            <person name="Manning V.A."/>
            <person name="Dhillon B."/>
            <person name="Tu Z.J."/>
            <person name="Steffenson B.J."/>
            <person name="Salamov A."/>
            <person name="Sun H."/>
            <person name="Lowry S."/>
            <person name="LaButti K."/>
            <person name="Han J."/>
            <person name="Copeland A."/>
            <person name="Lindquist E."/>
            <person name="Barry K."/>
            <person name="Schmutz J."/>
            <person name="Baker S.E."/>
            <person name="Ciuffetti L.M."/>
            <person name="Grigoriev I.V."/>
            <person name="Zhong S."/>
            <person name="Turgeon B.G."/>
        </authorList>
    </citation>
    <scope>NUCLEOTIDE SEQUENCE [LARGE SCALE GENOMIC DNA]</scope>
    <source>
        <strain evidence="2">C4 / ATCC 48331 / race T</strain>
    </source>
</reference>
<evidence type="ECO:0000313" key="2">
    <source>
        <dbReference type="Proteomes" id="UP000012338"/>
    </source>
</evidence>
<accession>N4WVR7</accession>
<dbReference type="AlphaFoldDB" id="N4WVR7"/>
<dbReference type="EMBL" id="KB733631">
    <property type="protein sequence ID" value="ENH98485.1"/>
    <property type="molecule type" value="Genomic_DNA"/>
</dbReference>
<protein>
    <submittedName>
        <fullName evidence="1">Uncharacterized protein</fullName>
    </submittedName>
</protein>